<feature type="domain" description="TonB-dependent receptor-like beta-barrel" evidence="13">
    <location>
        <begin position="199"/>
        <end position="566"/>
    </location>
</feature>
<name>A0A7C4RR96_9BACT</name>
<dbReference type="Gene3D" id="2.170.130.10">
    <property type="entry name" value="TonB-dependent receptor, plug domain"/>
    <property type="match status" value="1"/>
</dbReference>
<keyword evidence="6 11" id="KW-0798">TonB box</keyword>
<dbReference type="SUPFAM" id="SSF56935">
    <property type="entry name" value="Porins"/>
    <property type="match status" value="1"/>
</dbReference>
<feature type="domain" description="TonB-dependent receptor plug" evidence="14">
    <location>
        <begin position="41"/>
        <end position="149"/>
    </location>
</feature>
<evidence type="ECO:0000259" key="13">
    <source>
        <dbReference type="Pfam" id="PF00593"/>
    </source>
</evidence>
<evidence type="ECO:0000256" key="11">
    <source>
        <dbReference type="RuleBase" id="RU003357"/>
    </source>
</evidence>
<dbReference type="GO" id="GO:0044718">
    <property type="term" value="P:siderophore transmembrane transport"/>
    <property type="evidence" value="ECO:0007669"/>
    <property type="project" value="TreeGrafter"/>
</dbReference>
<keyword evidence="5 12" id="KW-0732">Signal</keyword>
<evidence type="ECO:0000256" key="3">
    <source>
        <dbReference type="ARBA" id="ARBA00022452"/>
    </source>
</evidence>
<feature type="chain" id="PRO_5028114571" evidence="12">
    <location>
        <begin position="19"/>
        <end position="621"/>
    </location>
</feature>
<dbReference type="GO" id="GO:0009279">
    <property type="term" value="C:cell outer membrane"/>
    <property type="evidence" value="ECO:0007669"/>
    <property type="project" value="UniProtKB-SubCell"/>
</dbReference>
<evidence type="ECO:0000256" key="9">
    <source>
        <dbReference type="ARBA" id="ARBA00023237"/>
    </source>
</evidence>
<dbReference type="InterPro" id="IPR036942">
    <property type="entry name" value="Beta-barrel_TonB_sf"/>
</dbReference>
<dbReference type="PANTHER" id="PTHR30069">
    <property type="entry name" value="TONB-DEPENDENT OUTER MEMBRANE RECEPTOR"/>
    <property type="match status" value="1"/>
</dbReference>
<keyword evidence="7 10" id="KW-0472">Membrane</keyword>
<dbReference type="EMBL" id="DSUH01000144">
    <property type="protein sequence ID" value="HGU32452.1"/>
    <property type="molecule type" value="Genomic_DNA"/>
</dbReference>
<comment type="subcellular location">
    <subcellularLocation>
        <location evidence="1 10">Cell outer membrane</location>
        <topology evidence="1 10">Multi-pass membrane protein</topology>
    </subcellularLocation>
</comment>
<keyword evidence="8 15" id="KW-0675">Receptor</keyword>
<evidence type="ECO:0000256" key="12">
    <source>
        <dbReference type="SAM" id="SignalP"/>
    </source>
</evidence>
<sequence length="621" mass="69120">MCIPLFALTLLLHGVSSASDTTATLDTITVTAERFPVQEAESSRMVTVIDADQLQETGGNNLLDALRRSGGFAYKAFGPLGISHGGMNSTLSIRGIKDGELVLINGVPIQGAAGHAYDLNTIPIEQIERVEILKGAASTLYGADAMSGVINIITKKPLDIKAFKGSVEFGNEGYGNQTAEASLPGINLGVNYQHLGSQSEISRSFSQKYRYDLDPTDRYAVNMNARPFERLNVDYLGSFTETGFKKIYDTGKPYEGTDQAQTKHFADLRYETTHVKSTLFGNYDIMRRSVYTAKSPDDANKNYNAGIETDGRFRFSDWGFTSGVSAIYRGADYSNQYGEHHRTDYALFLEAKRTFFDRWTLSLGGREQYIDGESGTADDDRFLPSIGLSWLCGPGLHLFANAGKAFRAPTFNQLYYSSSFLVGNPDLKPESGWTYETGVKYDAEWVRIRSALFYMSYTDKIEIDRSKGYPQTYFNAGDYQSKGVEWEIGLSPFLHRTGWMKDLYLYTAGYWADPTAENTTGNTYQAGPKFQNSVGLSYATLPLLLDINCQILSSRERNLNSYGAWNVYGKVQAGKGFLTFAIDNVFDTEVQITGDLSDTASNRYVYWDTGRLFKVGYEITF</sequence>
<organism evidence="15">
    <name type="scientific">Desulfatirhabdium butyrativorans</name>
    <dbReference type="NCBI Taxonomy" id="340467"/>
    <lineage>
        <taxon>Bacteria</taxon>
        <taxon>Pseudomonadati</taxon>
        <taxon>Thermodesulfobacteriota</taxon>
        <taxon>Desulfobacteria</taxon>
        <taxon>Desulfobacterales</taxon>
        <taxon>Desulfatirhabdiaceae</taxon>
        <taxon>Desulfatirhabdium</taxon>
    </lineage>
</organism>
<dbReference type="InterPro" id="IPR037066">
    <property type="entry name" value="Plug_dom_sf"/>
</dbReference>
<evidence type="ECO:0000256" key="7">
    <source>
        <dbReference type="ARBA" id="ARBA00023136"/>
    </source>
</evidence>
<protein>
    <submittedName>
        <fullName evidence="15">TonB-dependent receptor</fullName>
    </submittedName>
</protein>
<evidence type="ECO:0000256" key="5">
    <source>
        <dbReference type="ARBA" id="ARBA00022729"/>
    </source>
</evidence>
<dbReference type="CDD" id="cd01347">
    <property type="entry name" value="ligand_gated_channel"/>
    <property type="match status" value="1"/>
</dbReference>
<proteinExistence type="inferred from homology"/>
<keyword evidence="9 10" id="KW-0998">Cell outer membrane</keyword>
<dbReference type="PANTHER" id="PTHR30069:SF29">
    <property type="entry name" value="HEMOGLOBIN AND HEMOGLOBIN-HAPTOGLOBIN-BINDING PROTEIN 1-RELATED"/>
    <property type="match status" value="1"/>
</dbReference>
<keyword evidence="3 10" id="KW-1134">Transmembrane beta strand</keyword>
<evidence type="ECO:0000256" key="6">
    <source>
        <dbReference type="ARBA" id="ARBA00023077"/>
    </source>
</evidence>
<keyword evidence="4 10" id="KW-0812">Transmembrane</keyword>
<feature type="signal peptide" evidence="12">
    <location>
        <begin position="1"/>
        <end position="18"/>
    </location>
</feature>
<comment type="similarity">
    <text evidence="10 11">Belongs to the TonB-dependent receptor family.</text>
</comment>
<evidence type="ECO:0000256" key="8">
    <source>
        <dbReference type="ARBA" id="ARBA00023170"/>
    </source>
</evidence>
<dbReference type="InterPro" id="IPR000531">
    <property type="entry name" value="Beta-barrel_TonB"/>
</dbReference>
<dbReference type="PROSITE" id="PS52016">
    <property type="entry name" value="TONB_DEPENDENT_REC_3"/>
    <property type="match status" value="1"/>
</dbReference>
<dbReference type="Gene3D" id="2.40.170.20">
    <property type="entry name" value="TonB-dependent receptor, beta-barrel domain"/>
    <property type="match status" value="1"/>
</dbReference>
<gene>
    <name evidence="15" type="ORF">ENS29_06310</name>
</gene>
<accession>A0A7C4RR96</accession>
<evidence type="ECO:0000313" key="15">
    <source>
        <dbReference type="EMBL" id="HGU32452.1"/>
    </source>
</evidence>
<dbReference type="Pfam" id="PF07715">
    <property type="entry name" value="Plug"/>
    <property type="match status" value="1"/>
</dbReference>
<comment type="caution">
    <text evidence="15">The sequence shown here is derived from an EMBL/GenBank/DDBJ whole genome shotgun (WGS) entry which is preliminary data.</text>
</comment>
<keyword evidence="2 10" id="KW-0813">Transport</keyword>
<evidence type="ECO:0000256" key="2">
    <source>
        <dbReference type="ARBA" id="ARBA00022448"/>
    </source>
</evidence>
<reference evidence="15" key="1">
    <citation type="journal article" date="2020" name="mSystems">
        <title>Genome- and Community-Level Interaction Insights into Carbon Utilization and Element Cycling Functions of Hydrothermarchaeota in Hydrothermal Sediment.</title>
        <authorList>
            <person name="Zhou Z."/>
            <person name="Liu Y."/>
            <person name="Xu W."/>
            <person name="Pan J."/>
            <person name="Luo Z.H."/>
            <person name="Li M."/>
        </authorList>
    </citation>
    <scope>NUCLEOTIDE SEQUENCE [LARGE SCALE GENOMIC DNA]</scope>
    <source>
        <strain evidence="15">SpSt-477</strain>
    </source>
</reference>
<dbReference type="AlphaFoldDB" id="A0A7C4RR96"/>
<dbReference type="InterPro" id="IPR039426">
    <property type="entry name" value="TonB-dep_rcpt-like"/>
</dbReference>
<dbReference type="Pfam" id="PF00593">
    <property type="entry name" value="TonB_dep_Rec_b-barrel"/>
    <property type="match status" value="1"/>
</dbReference>
<evidence type="ECO:0000256" key="4">
    <source>
        <dbReference type="ARBA" id="ARBA00022692"/>
    </source>
</evidence>
<evidence type="ECO:0000256" key="1">
    <source>
        <dbReference type="ARBA" id="ARBA00004571"/>
    </source>
</evidence>
<evidence type="ECO:0000259" key="14">
    <source>
        <dbReference type="Pfam" id="PF07715"/>
    </source>
</evidence>
<dbReference type="GO" id="GO:0015344">
    <property type="term" value="F:siderophore uptake transmembrane transporter activity"/>
    <property type="evidence" value="ECO:0007669"/>
    <property type="project" value="TreeGrafter"/>
</dbReference>
<dbReference type="InterPro" id="IPR012910">
    <property type="entry name" value="Plug_dom"/>
</dbReference>
<evidence type="ECO:0000256" key="10">
    <source>
        <dbReference type="PROSITE-ProRule" id="PRU01360"/>
    </source>
</evidence>